<reference evidence="6 7" key="1">
    <citation type="submission" date="2024-06" db="EMBL/GenBank/DDBJ databases">
        <authorList>
            <person name="Kim D.-U."/>
        </authorList>
    </citation>
    <scope>NUCLEOTIDE SEQUENCE [LARGE SCALE GENOMIC DNA]</scope>
    <source>
        <strain evidence="6 7">KACC15460</strain>
    </source>
</reference>
<dbReference type="PANTHER" id="PTHR43353:SF5">
    <property type="entry name" value="SUCCINATE-SEMIALDEHYDE DEHYDROGENASE, MITOCHONDRIAL"/>
    <property type="match status" value="1"/>
</dbReference>
<dbReference type="PROSITE" id="PS00687">
    <property type="entry name" value="ALDEHYDE_DEHYDR_GLU"/>
    <property type="match status" value="1"/>
</dbReference>
<organism evidence="6 7">
    <name type="scientific">Mesorhizobium shangrilense</name>
    <dbReference type="NCBI Taxonomy" id="460060"/>
    <lineage>
        <taxon>Bacteria</taxon>
        <taxon>Pseudomonadati</taxon>
        <taxon>Pseudomonadota</taxon>
        <taxon>Alphaproteobacteria</taxon>
        <taxon>Hyphomicrobiales</taxon>
        <taxon>Phyllobacteriaceae</taxon>
        <taxon>Mesorhizobium</taxon>
    </lineage>
</organism>
<protein>
    <submittedName>
        <fullName evidence="6">NAD-dependent succinate-semialdehyde dehydrogenase</fullName>
        <ecNumber evidence="6">1.2.1.-</ecNumber>
    </submittedName>
</protein>
<feature type="domain" description="Aldehyde dehydrogenase" evidence="5">
    <location>
        <begin position="35"/>
        <end position="491"/>
    </location>
</feature>
<comment type="caution">
    <text evidence="6">The sequence shown here is derived from an EMBL/GenBank/DDBJ whole genome shotgun (WGS) entry which is preliminary data.</text>
</comment>
<dbReference type="GO" id="GO:0016491">
    <property type="term" value="F:oxidoreductase activity"/>
    <property type="evidence" value="ECO:0007669"/>
    <property type="project" value="UniProtKB-KW"/>
</dbReference>
<evidence type="ECO:0000256" key="4">
    <source>
        <dbReference type="RuleBase" id="RU003345"/>
    </source>
</evidence>
<comment type="similarity">
    <text evidence="1 4">Belongs to the aldehyde dehydrogenase family.</text>
</comment>
<keyword evidence="7" id="KW-1185">Reference proteome</keyword>
<proteinExistence type="inferred from homology"/>
<dbReference type="InterPro" id="IPR050740">
    <property type="entry name" value="Aldehyde_DH_Superfamily"/>
</dbReference>
<dbReference type="Gene3D" id="3.40.309.10">
    <property type="entry name" value="Aldehyde Dehydrogenase, Chain A, domain 2"/>
    <property type="match status" value="1"/>
</dbReference>
<sequence>MNLPPNVQQIDPDGYDVRRFSHGLYIDGTSHPASNGRLIDVVDPSSGAVIAAVPDATLEDAVAAVEAAASAAKGWRETAPRKRSEILRRCFELMVERSETLAMLISLENGKALRDARGEVAYAAEFFRWNAEEAVRITGEFGTAPSGTNRIVVDYEPIGICVLITPWNFPAAMATRKIAPALAAGCTVILKPASETPLTAYALAALYSDAGVPAGVVNVLTTTNPGPLTSAMLADPRVRKLSFTGSTSVGRTLLAEAAKHVISCSMELGGNAPFVVFDDADLDAALDGAMIAKMRNAGEACTAANRIYVQSGIHERFADGLCKRMAALEVGAGTNADTECGPMITKKAVDKIDRLVKDAVERGAKVLCGGSILEGEGFFYPPTVLSAVSPEADMAHEEIFGPVAPITMFETEEQAIAYANDTEYGLAAYIYTRDVGRGMRVASRIEAGMIGLNRGLMSDPAAPFGGVKQSGLGREGGQHHGIAEFMEAKYIAITF</sequence>
<evidence type="ECO:0000256" key="2">
    <source>
        <dbReference type="ARBA" id="ARBA00023002"/>
    </source>
</evidence>
<evidence type="ECO:0000313" key="6">
    <source>
        <dbReference type="EMBL" id="MET2832058.1"/>
    </source>
</evidence>
<keyword evidence="2 4" id="KW-0560">Oxidoreductase</keyword>
<name>A0ABV2DQW6_9HYPH</name>
<dbReference type="EMBL" id="JBEWSZ010000007">
    <property type="protein sequence ID" value="MET2832058.1"/>
    <property type="molecule type" value="Genomic_DNA"/>
</dbReference>
<dbReference type="InterPro" id="IPR015590">
    <property type="entry name" value="Aldehyde_DH_dom"/>
</dbReference>
<dbReference type="CDD" id="cd07103">
    <property type="entry name" value="ALDH_F5_SSADH_GabD"/>
    <property type="match status" value="1"/>
</dbReference>
<feature type="active site" evidence="3">
    <location>
        <position position="267"/>
    </location>
</feature>
<dbReference type="RefSeq" id="WP_354464287.1">
    <property type="nucleotide sequence ID" value="NZ_JBEWSZ010000007.1"/>
</dbReference>
<evidence type="ECO:0000313" key="7">
    <source>
        <dbReference type="Proteomes" id="UP001548832"/>
    </source>
</evidence>
<dbReference type="Pfam" id="PF00171">
    <property type="entry name" value="Aldedh"/>
    <property type="match status" value="1"/>
</dbReference>
<dbReference type="InterPro" id="IPR029510">
    <property type="entry name" value="Ald_DH_CS_GLU"/>
</dbReference>
<dbReference type="InterPro" id="IPR016163">
    <property type="entry name" value="Ald_DH_C"/>
</dbReference>
<accession>A0ABV2DQW6</accession>
<dbReference type="SUPFAM" id="SSF53720">
    <property type="entry name" value="ALDH-like"/>
    <property type="match status" value="1"/>
</dbReference>
<dbReference type="PANTHER" id="PTHR43353">
    <property type="entry name" value="SUCCINATE-SEMIALDEHYDE DEHYDROGENASE, MITOCHONDRIAL"/>
    <property type="match status" value="1"/>
</dbReference>
<evidence type="ECO:0000256" key="3">
    <source>
        <dbReference type="PROSITE-ProRule" id="PRU10007"/>
    </source>
</evidence>
<dbReference type="InterPro" id="IPR016162">
    <property type="entry name" value="Ald_DH_N"/>
</dbReference>
<evidence type="ECO:0000259" key="5">
    <source>
        <dbReference type="Pfam" id="PF00171"/>
    </source>
</evidence>
<dbReference type="EC" id="1.2.1.-" evidence="6"/>
<evidence type="ECO:0000256" key="1">
    <source>
        <dbReference type="ARBA" id="ARBA00009986"/>
    </source>
</evidence>
<dbReference type="InterPro" id="IPR016161">
    <property type="entry name" value="Ald_DH/histidinol_DH"/>
</dbReference>
<dbReference type="Gene3D" id="3.40.605.10">
    <property type="entry name" value="Aldehyde Dehydrogenase, Chain A, domain 1"/>
    <property type="match status" value="1"/>
</dbReference>
<gene>
    <name evidence="6" type="ORF">ABVQ20_34430</name>
</gene>
<dbReference type="Proteomes" id="UP001548832">
    <property type="component" value="Unassembled WGS sequence"/>
</dbReference>